<organism evidence="1 2">
    <name type="scientific">Candidatus Filomicrobium marinum</name>
    <dbReference type="NCBI Taxonomy" id="1608628"/>
    <lineage>
        <taxon>Bacteria</taxon>
        <taxon>Pseudomonadati</taxon>
        <taxon>Pseudomonadota</taxon>
        <taxon>Alphaproteobacteria</taxon>
        <taxon>Hyphomicrobiales</taxon>
        <taxon>Hyphomicrobiaceae</taxon>
        <taxon>Filomicrobium</taxon>
    </lineage>
</organism>
<protein>
    <submittedName>
        <fullName evidence="1">Uncharacterized protein</fullName>
    </submittedName>
</protein>
<sequence>MLAFSAQETLLFLPNHGFVPEANRSQKLY</sequence>
<reference evidence="2" key="1">
    <citation type="submission" date="2015-02" db="EMBL/GenBank/DDBJ databases">
        <authorList>
            <person name="Chooi Y.-H."/>
        </authorList>
    </citation>
    <scope>NUCLEOTIDE SEQUENCE [LARGE SCALE GENOMIC DNA]</scope>
    <source>
        <strain evidence="2">strain Y</strain>
    </source>
</reference>
<proteinExistence type="predicted"/>
<evidence type="ECO:0000313" key="2">
    <source>
        <dbReference type="Proteomes" id="UP000033187"/>
    </source>
</evidence>
<gene>
    <name evidence="1" type="ORF">YBN1229_v1_2006</name>
</gene>
<name>A0A0D6JF21_9HYPH</name>
<dbReference type="KEGG" id="fiy:BN1229_v1_2006"/>
<dbReference type="AlphaFoldDB" id="A0A0D6JF21"/>
<keyword evidence="2" id="KW-1185">Reference proteome</keyword>
<dbReference type="KEGG" id="fil:BN1229_v1_2002"/>
<evidence type="ECO:0000313" key="1">
    <source>
        <dbReference type="EMBL" id="CPR19100.1"/>
    </source>
</evidence>
<dbReference type="Proteomes" id="UP000033187">
    <property type="component" value="Chromosome 1"/>
</dbReference>
<accession>A0A0D6JF21</accession>
<dbReference type="EMBL" id="LN829119">
    <property type="protein sequence ID" value="CPR19100.1"/>
    <property type="molecule type" value="Genomic_DNA"/>
</dbReference>